<organism evidence="13 14">
    <name type="scientific">Pogona vitticeps</name>
    <name type="common">central bearded dragon</name>
    <dbReference type="NCBI Taxonomy" id="103695"/>
    <lineage>
        <taxon>Eukaryota</taxon>
        <taxon>Metazoa</taxon>
        <taxon>Chordata</taxon>
        <taxon>Craniata</taxon>
        <taxon>Vertebrata</taxon>
        <taxon>Euteleostomi</taxon>
        <taxon>Lepidosauria</taxon>
        <taxon>Squamata</taxon>
        <taxon>Bifurcata</taxon>
        <taxon>Unidentata</taxon>
        <taxon>Episquamata</taxon>
        <taxon>Toxicofera</taxon>
        <taxon>Iguania</taxon>
        <taxon>Acrodonta</taxon>
        <taxon>Agamidae</taxon>
        <taxon>Amphibolurinae</taxon>
        <taxon>Pogona</taxon>
    </lineage>
</organism>
<keyword evidence="3" id="KW-0677">Repeat</keyword>
<accession>A0A6J0U2I5</accession>
<proteinExistence type="predicted"/>
<feature type="domain" description="Cadherin" evidence="12">
    <location>
        <begin position="382"/>
        <end position="479"/>
    </location>
</feature>
<dbReference type="KEGG" id="pvt:110082007"/>
<protein>
    <submittedName>
        <fullName evidence="14">Protocadherin-12</fullName>
    </submittedName>
</protein>
<feature type="domain" description="Cadherin" evidence="12">
    <location>
        <begin position="480"/>
        <end position="584"/>
    </location>
</feature>
<name>A0A6J0U2I5_9SAUR</name>
<dbReference type="CTD" id="51294"/>
<evidence type="ECO:0000256" key="2">
    <source>
        <dbReference type="ARBA" id="ARBA00022692"/>
    </source>
</evidence>
<dbReference type="AlphaFoldDB" id="A0A6J0U2I5"/>
<feature type="domain" description="Cadherin" evidence="12">
    <location>
        <begin position="155"/>
        <end position="263"/>
    </location>
</feature>
<dbReference type="InParanoid" id="A0A6J0U2I5"/>
<dbReference type="RefSeq" id="XP_020654842.2">
    <property type="nucleotide sequence ID" value="XM_020799183.2"/>
</dbReference>
<feature type="transmembrane region" description="Helical" evidence="11">
    <location>
        <begin position="725"/>
        <end position="749"/>
    </location>
</feature>
<dbReference type="PANTHER" id="PTHR24028:SF42">
    <property type="entry name" value="PROTOCADHERIN-12"/>
    <property type="match status" value="1"/>
</dbReference>
<evidence type="ECO:0000313" key="13">
    <source>
        <dbReference type="Proteomes" id="UP001652642"/>
    </source>
</evidence>
<dbReference type="GeneID" id="110082007"/>
<evidence type="ECO:0000256" key="8">
    <source>
        <dbReference type="ARBA" id="ARBA00023180"/>
    </source>
</evidence>
<keyword evidence="7 11" id="KW-0472">Membrane</keyword>
<dbReference type="GO" id="GO:0005509">
    <property type="term" value="F:calcium ion binding"/>
    <property type="evidence" value="ECO:0007669"/>
    <property type="project" value="UniProtKB-UniRule"/>
</dbReference>
<comment type="subcellular location">
    <subcellularLocation>
        <location evidence="1">Membrane</location>
        <topology evidence="1">Single-pass membrane protein</topology>
    </subcellularLocation>
</comment>
<dbReference type="CDD" id="cd11304">
    <property type="entry name" value="Cadherin_repeat"/>
    <property type="match status" value="6"/>
</dbReference>
<evidence type="ECO:0000256" key="7">
    <source>
        <dbReference type="ARBA" id="ARBA00023136"/>
    </source>
</evidence>
<feature type="region of interest" description="Disordered" evidence="10">
    <location>
        <begin position="850"/>
        <end position="907"/>
    </location>
</feature>
<dbReference type="InterPro" id="IPR013164">
    <property type="entry name" value="Cadherin_N"/>
</dbReference>
<dbReference type="Gene3D" id="2.60.40.60">
    <property type="entry name" value="Cadherins"/>
    <property type="match status" value="6"/>
</dbReference>
<keyword evidence="6 11" id="KW-1133">Transmembrane helix</keyword>
<keyword evidence="2 11" id="KW-0812">Transmembrane</keyword>
<evidence type="ECO:0000313" key="14">
    <source>
        <dbReference type="RefSeq" id="XP_020654842.2"/>
    </source>
</evidence>
<gene>
    <name evidence="14" type="primary">PCDH12</name>
</gene>
<evidence type="ECO:0000256" key="5">
    <source>
        <dbReference type="ARBA" id="ARBA00022889"/>
    </source>
</evidence>
<evidence type="ECO:0000259" key="12">
    <source>
        <dbReference type="PROSITE" id="PS50268"/>
    </source>
</evidence>
<evidence type="ECO:0000256" key="10">
    <source>
        <dbReference type="SAM" id="MobiDB-lite"/>
    </source>
</evidence>
<keyword evidence="13" id="KW-1185">Reference proteome</keyword>
<evidence type="ECO:0000256" key="9">
    <source>
        <dbReference type="PROSITE-ProRule" id="PRU00043"/>
    </source>
</evidence>
<evidence type="ECO:0000256" key="11">
    <source>
        <dbReference type="SAM" id="Phobius"/>
    </source>
</evidence>
<feature type="domain" description="Cadherin" evidence="12">
    <location>
        <begin position="264"/>
        <end position="371"/>
    </location>
</feature>
<evidence type="ECO:0000256" key="3">
    <source>
        <dbReference type="ARBA" id="ARBA00022737"/>
    </source>
</evidence>
<dbReference type="GO" id="GO:0005886">
    <property type="term" value="C:plasma membrane"/>
    <property type="evidence" value="ECO:0007669"/>
    <property type="project" value="UniProtKB-SubCell"/>
</dbReference>
<dbReference type="Proteomes" id="UP001652642">
    <property type="component" value="Chromosome 4"/>
</dbReference>
<keyword evidence="4 9" id="KW-0106">Calcium</keyword>
<dbReference type="PROSITE" id="PS50268">
    <property type="entry name" value="CADHERIN_2"/>
    <property type="match status" value="6"/>
</dbReference>
<dbReference type="PRINTS" id="PR00205">
    <property type="entry name" value="CADHERIN"/>
</dbReference>
<dbReference type="SUPFAM" id="SSF49313">
    <property type="entry name" value="Cadherin-like"/>
    <property type="match status" value="5"/>
</dbReference>
<dbReference type="Pfam" id="PF08266">
    <property type="entry name" value="Cadherin_2"/>
    <property type="match status" value="1"/>
</dbReference>
<evidence type="ECO:0000256" key="6">
    <source>
        <dbReference type="ARBA" id="ARBA00022989"/>
    </source>
</evidence>
<dbReference type="PANTHER" id="PTHR24028">
    <property type="entry name" value="CADHERIN-87A"/>
    <property type="match status" value="1"/>
</dbReference>
<feature type="compositionally biased region" description="Basic residues" evidence="10">
    <location>
        <begin position="958"/>
        <end position="974"/>
    </location>
</feature>
<keyword evidence="5" id="KW-0130">Cell adhesion</keyword>
<dbReference type="InterPro" id="IPR002126">
    <property type="entry name" value="Cadherin-like_dom"/>
</dbReference>
<feature type="domain" description="Cadherin" evidence="12">
    <location>
        <begin position="48"/>
        <end position="154"/>
    </location>
</feature>
<dbReference type="InterPro" id="IPR015919">
    <property type="entry name" value="Cadherin-like_sf"/>
</dbReference>
<keyword evidence="8" id="KW-0325">Glycoprotein</keyword>
<reference evidence="14" key="1">
    <citation type="submission" date="2025-08" db="UniProtKB">
        <authorList>
            <consortium name="RefSeq"/>
        </authorList>
    </citation>
    <scope>IDENTIFICATION</scope>
</reference>
<feature type="transmembrane region" description="Helical" evidence="11">
    <location>
        <begin position="21"/>
        <end position="42"/>
    </location>
</feature>
<sequence>MSRLLVFKQTVCMEGLNCAMLLLRNMFLVLYVPVLWPLFLLVDCQEVTTLSVQYQVLEEVQPGTVLGRLGEEVGRTEGNWTTGTFQLLQSSAVFPIQMDSRDGLLSTTGRLDREQLCHHRDPCLISFSVLASKYFTLIHVEIHVMDINDNGPQFHQTALELEIPESVILQTRIPLDRALDFDIGSNALCSYFLSPNEHFALEVTPVSDGTQWAELVVVKEVDRELCSSFELVLTAVDHGVPPRSGSILITMTVLDSNDNSPTFAQSSVTVEIKEDALPGTLLIQLTASDPDQGPNGEIEYSFSKHNSEQVLKTFAIESQTGRVLLQQPMNYEENLAYEVDVQARDHGANPVPAHCKLLVRVLDVNDNTPDIQVIWAREKAVVLEAQPKDSFVALVTAFDPDSGNNGQVDCYIKQGGEHFNLRWINPGSYMLLTNAPLDRESWAEHNLTLLVQDRGSPLLAASRHFTIHVSDVNDNMPCFETNPYHVSIAENNGIPSPLVVVMAHDADTGLNGEIVYKIPDSFVSDWLTIDTNSGEIWARTTFDAENIASFEFTVIAEDMGQPRLSCNVSVKVTVLDVNDNSPVVTNPEMEAGWASISVLVDPDTGYVLVHKEEGGSRLTPSVQAPLLFTISAIDADSGLNAALLYNIQSGNEAGIFVLDPHAGQLYLNSSNASSLVDSEWDLEVSVCDRGVVPLCTRVLVKIIFSRHGEQMPDSLAVAQVLSSSVVIGICFVGLLAISLVSLGLIMSLCKKEKHNNMSYNCREAEQTYRQQLLKKPPKPIEKADIFIVPVLRQEDAEQPHTKIETPLEISWVDDALGKPYPMTPTLYRTLRNQQNETSLSECKRFVLPSMQHTPGYAPNGGDHCAQEMQPPDPKPHPASGPKDPLSALASQQQDRLLSKAGPEEAQSRRHILRSLVRLSMAALAEQGPGGQLTMESGSVQQISQLLSLLHQGQVQPKPNHKGNKYTAKHAGCRNHHPNVEDLITNESSDSKHHNLELLGEELGNLLHSPSGLDLDQLTEADPAWMTRLSLPFSTDYKDNVVSPGALPFPLNQETTSRDEPHTFETFGKANGCKLSTAEPRLASTFLSEMNNLFEIILAQNVSPQRDSSMEFFQQVQKCSKILDVDKDTVGA</sequence>
<dbReference type="InterPro" id="IPR050174">
    <property type="entry name" value="Protocadherin/Cadherin-CA"/>
</dbReference>
<dbReference type="Pfam" id="PF00028">
    <property type="entry name" value="Cadherin"/>
    <property type="match status" value="4"/>
</dbReference>
<feature type="region of interest" description="Disordered" evidence="10">
    <location>
        <begin position="954"/>
        <end position="974"/>
    </location>
</feature>
<evidence type="ECO:0000256" key="1">
    <source>
        <dbReference type="ARBA" id="ARBA00004167"/>
    </source>
</evidence>
<evidence type="ECO:0000256" key="4">
    <source>
        <dbReference type="ARBA" id="ARBA00022837"/>
    </source>
</evidence>
<dbReference type="SMART" id="SM00112">
    <property type="entry name" value="CA"/>
    <property type="match status" value="6"/>
</dbReference>
<dbReference type="OrthoDB" id="6252479at2759"/>
<dbReference type="GO" id="GO:0007156">
    <property type="term" value="P:homophilic cell adhesion via plasma membrane adhesion molecules"/>
    <property type="evidence" value="ECO:0007669"/>
    <property type="project" value="InterPro"/>
</dbReference>
<dbReference type="InterPro" id="IPR020894">
    <property type="entry name" value="Cadherin_CS"/>
</dbReference>
<dbReference type="PROSITE" id="PS00232">
    <property type="entry name" value="CADHERIN_1"/>
    <property type="match status" value="1"/>
</dbReference>
<feature type="domain" description="Cadherin" evidence="12">
    <location>
        <begin position="627"/>
        <end position="714"/>
    </location>
</feature>